<feature type="compositionally biased region" description="Low complexity" evidence="1">
    <location>
        <begin position="282"/>
        <end position="304"/>
    </location>
</feature>
<feature type="transmembrane region" description="Helical" evidence="2">
    <location>
        <begin position="111"/>
        <end position="135"/>
    </location>
</feature>
<dbReference type="EMBL" id="CAWUHC010000014">
    <property type="protein sequence ID" value="CAK7215228.1"/>
    <property type="molecule type" value="Genomic_DNA"/>
</dbReference>
<name>A0ABP0B6S3_9PEZI</name>
<feature type="signal peptide" evidence="3">
    <location>
        <begin position="1"/>
        <end position="19"/>
    </location>
</feature>
<keyword evidence="2" id="KW-0812">Transmembrane</keyword>
<reference evidence="4 5" key="1">
    <citation type="submission" date="2024-01" db="EMBL/GenBank/DDBJ databases">
        <authorList>
            <person name="Allen C."/>
            <person name="Tagirdzhanova G."/>
        </authorList>
    </citation>
    <scope>NUCLEOTIDE SEQUENCE [LARGE SCALE GENOMIC DNA]</scope>
</reference>
<comment type="caution">
    <text evidence="4">The sequence shown here is derived from an EMBL/GenBank/DDBJ whole genome shotgun (WGS) entry which is preliminary data.</text>
</comment>
<evidence type="ECO:0000313" key="4">
    <source>
        <dbReference type="EMBL" id="CAK7215228.1"/>
    </source>
</evidence>
<feature type="chain" id="PRO_5045235955" evidence="3">
    <location>
        <begin position="20"/>
        <end position="304"/>
    </location>
</feature>
<feature type="transmembrane region" description="Helical" evidence="2">
    <location>
        <begin position="81"/>
        <end position="99"/>
    </location>
</feature>
<accession>A0ABP0B6S3</accession>
<evidence type="ECO:0000256" key="1">
    <source>
        <dbReference type="SAM" id="MobiDB-lite"/>
    </source>
</evidence>
<organism evidence="4 5">
    <name type="scientific">Sporothrix bragantina</name>
    <dbReference type="NCBI Taxonomy" id="671064"/>
    <lineage>
        <taxon>Eukaryota</taxon>
        <taxon>Fungi</taxon>
        <taxon>Dikarya</taxon>
        <taxon>Ascomycota</taxon>
        <taxon>Pezizomycotina</taxon>
        <taxon>Sordariomycetes</taxon>
        <taxon>Sordariomycetidae</taxon>
        <taxon>Ophiostomatales</taxon>
        <taxon>Ophiostomataceae</taxon>
        <taxon>Sporothrix</taxon>
    </lineage>
</organism>
<evidence type="ECO:0000256" key="3">
    <source>
        <dbReference type="SAM" id="SignalP"/>
    </source>
</evidence>
<gene>
    <name evidence="4" type="ORF">SBRCBS47491_002411</name>
</gene>
<evidence type="ECO:0000313" key="5">
    <source>
        <dbReference type="Proteomes" id="UP001642406"/>
    </source>
</evidence>
<keyword evidence="2" id="KW-0472">Membrane</keyword>
<keyword evidence="5" id="KW-1185">Reference proteome</keyword>
<keyword evidence="3" id="KW-0732">Signal</keyword>
<sequence length="304" mass="33303">MTAPSTALVAALALLVADATIELGFITSMVAYLHGGLPSGTYSVNTPASVRFSDDNASPTYRIQGKPLHVVINQGHTSNGAAGSAIVLIGIVGTIALILRHRAPGNKLGRALYYFWMGLQVPTLLLTLIALAYTFAAVNAHRGQTIDQTVAYNTQPGPYAKDSWTPQNWFAAVLELHLTDPDVRSNLAMHLRIMRGWQYNLIPLFLIQLLETVVAFIDFRAWRGMRNDGLGTNAASTGNEKYYSSNDYNGPHGGVQEEYSGQPLNNNANNANNGYNTQYAPQQPYQDQSYTHQQQPQQQQHSQV</sequence>
<keyword evidence="2" id="KW-1133">Transmembrane helix</keyword>
<feature type="transmembrane region" description="Helical" evidence="2">
    <location>
        <begin position="197"/>
        <end position="217"/>
    </location>
</feature>
<proteinExistence type="predicted"/>
<protein>
    <submittedName>
        <fullName evidence="4">Uncharacterized protein</fullName>
    </submittedName>
</protein>
<feature type="region of interest" description="Disordered" evidence="1">
    <location>
        <begin position="242"/>
        <end position="304"/>
    </location>
</feature>
<dbReference type="Proteomes" id="UP001642406">
    <property type="component" value="Unassembled WGS sequence"/>
</dbReference>
<evidence type="ECO:0000256" key="2">
    <source>
        <dbReference type="SAM" id="Phobius"/>
    </source>
</evidence>